<comment type="subcellular location">
    <subcellularLocation>
        <location evidence="1">Nucleus</location>
    </subcellularLocation>
</comment>
<evidence type="ECO:0000256" key="3">
    <source>
        <dbReference type="ARBA" id="ARBA00022884"/>
    </source>
</evidence>
<keyword evidence="2" id="KW-0677">Repeat</keyword>
<evidence type="ECO:0000256" key="4">
    <source>
        <dbReference type="ARBA" id="ARBA00023242"/>
    </source>
</evidence>
<reference evidence="9 10" key="1">
    <citation type="journal article" date="2016" name="Mol. Biol. Evol.">
        <title>Comparative Genomics of Early-Diverging Mushroom-Forming Fungi Provides Insights into the Origins of Lignocellulose Decay Capabilities.</title>
        <authorList>
            <person name="Nagy L.G."/>
            <person name="Riley R."/>
            <person name="Tritt A."/>
            <person name="Adam C."/>
            <person name="Daum C."/>
            <person name="Floudas D."/>
            <person name="Sun H."/>
            <person name="Yadav J.S."/>
            <person name="Pangilinan J."/>
            <person name="Larsson K.H."/>
            <person name="Matsuura K."/>
            <person name="Barry K."/>
            <person name="Labutti K."/>
            <person name="Kuo R."/>
            <person name="Ohm R.A."/>
            <person name="Bhattacharya S.S."/>
            <person name="Shirouzu T."/>
            <person name="Yoshinaga Y."/>
            <person name="Martin F.M."/>
            <person name="Grigoriev I.V."/>
            <person name="Hibbett D.S."/>
        </authorList>
    </citation>
    <scope>NUCLEOTIDE SEQUENCE [LARGE SCALE GENOMIC DNA]</scope>
    <source>
        <strain evidence="9 10">HHB10207 ss-3</strain>
    </source>
</reference>
<feature type="compositionally biased region" description="Low complexity" evidence="7">
    <location>
        <begin position="782"/>
        <end position="807"/>
    </location>
</feature>
<evidence type="ECO:0000256" key="6">
    <source>
        <dbReference type="SAM" id="Coils"/>
    </source>
</evidence>
<feature type="region of interest" description="Disordered" evidence="7">
    <location>
        <begin position="391"/>
        <end position="467"/>
    </location>
</feature>
<feature type="compositionally biased region" description="Basic residues" evidence="7">
    <location>
        <begin position="338"/>
        <end position="351"/>
    </location>
</feature>
<dbReference type="Gene3D" id="3.30.70.330">
    <property type="match status" value="4"/>
</dbReference>
<dbReference type="Proteomes" id="UP000076798">
    <property type="component" value="Unassembled WGS sequence"/>
</dbReference>
<feature type="coiled-coil region" evidence="6">
    <location>
        <begin position="883"/>
        <end position="913"/>
    </location>
</feature>
<feature type="compositionally biased region" description="Low complexity" evidence="7">
    <location>
        <begin position="246"/>
        <end position="286"/>
    </location>
</feature>
<accession>A0A166AD78</accession>
<gene>
    <name evidence="9" type="ORF">SISSUDRAFT_1064679</name>
</gene>
<dbReference type="SUPFAM" id="SSF54928">
    <property type="entry name" value="RNA-binding domain, RBD"/>
    <property type="match status" value="4"/>
</dbReference>
<dbReference type="GO" id="GO:0003729">
    <property type="term" value="F:mRNA binding"/>
    <property type="evidence" value="ECO:0007669"/>
    <property type="project" value="TreeGrafter"/>
</dbReference>
<dbReference type="OrthoDB" id="267048at2759"/>
<dbReference type="InterPro" id="IPR000504">
    <property type="entry name" value="RRM_dom"/>
</dbReference>
<dbReference type="PROSITE" id="PS50102">
    <property type="entry name" value="RRM"/>
    <property type="match status" value="3"/>
</dbReference>
<dbReference type="GO" id="GO:0005730">
    <property type="term" value="C:nucleolus"/>
    <property type="evidence" value="ECO:0007669"/>
    <property type="project" value="TreeGrafter"/>
</dbReference>
<feature type="region of interest" description="Disordered" evidence="7">
    <location>
        <begin position="244"/>
        <end position="296"/>
    </location>
</feature>
<feature type="domain" description="RRM" evidence="8">
    <location>
        <begin position="466"/>
        <end position="585"/>
    </location>
</feature>
<dbReference type="InterPro" id="IPR051945">
    <property type="entry name" value="RRM_MRD1_RNA_proc_ribogen"/>
</dbReference>
<feature type="compositionally biased region" description="Basic and acidic residues" evidence="7">
    <location>
        <begin position="84"/>
        <end position="102"/>
    </location>
</feature>
<dbReference type="PANTHER" id="PTHR48039:SF5">
    <property type="entry name" value="RNA-BINDING PROTEIN 28"/>
    <property type="match status" value="1"/>
</dbReference>
<name>A0A166AD78_9AGAM</name>
<feature type="region of interest" description="Disordered" evidence="7">
    <location>
        <begin position="332"/>
        <end position="370"/>
    </location>
</feature>
<feature type="compositionally biased region" description="Acidic residues" evidence="7">
    <location>
        <begin position="439"/>
        <end position="452"/>
    </location>
</feature>
<dbReference type="PANTHER" id="PTHR48039">
    <property type="entry name" value="RNA-BINDING MOTIF PROTEIN 14B"/>
    <property type="match status" value="1"/>
</dbReference>
<evidence type="ECO:0000259" key="8">
    <source>
        <dbReference type="PROSITE" id="PS50102"/>
    </source>
</evidence>
<keyword evidence="4" id="KW-0539">Nucleus</keyword>
<evidence type="ECO:0000313" key="10">
    <source>
        <dbReference type="Proteomes" id="UP000076798"/>
    </source>
</evidence>
<evidence type="ECO:0000256" key="2">
    <source>
        <dbReference type="ARBA" id="ARBA00022737"/>
    </source>
</evidence>
<evidence type="ECO:0000256" key="5">
    <source>
        <dbReference type="PROSITE-ProRule" id="PRU00176"/>
    </source>
</evidence>
<feature type="compositionally biased region" description="Acidic residues" evidence="7">
    <location>
        <begin position="397"/>
        <end position="411"/>
    </location>
</feature>
<feature type="region of interest" description="Disordered" evidence="7">
    <location>
        <begin position="946"/>
        <end position="1057"/>
    </location>
</feature>
<feature type="compositionally biased region" description="Basic and acidic residues" evidence="7">
    <location>
        <begin position="946"/>
        <end position="1002"/>
    </location>
</feature>
<evidence type="ECO:0000256" key="1">
    <source>
        <dbReference type="ARBA" id="ARBA00004123"/>
    </source>
</evidence>
<feature type="domain" description="RRM" evidence="8">
    <location>
        <begin position="8"/>
        <end position="88"/>
    </location>
</feature>
<evidence type="ECO:0000256" key="7">
    <source>
        <dbReference type="SAM" id="MobiDB-lite"/>
    </source>
</evidence>
<dbReference type="InterPro" id="IPR035979">
    <property type="entry name" value="RBD_domain_sf"/>
</dbReference>
<dbReference type="Pfam" id="PF00076">
    <property type="entry name" value="RRM_1"/>
    <property type="match status" value="4"/>
</dbReference>
<organism evidence="9 10">
    <name type="scientific">Sistotremastrum suecicum HHB10207 ss-3</name>
    <dbReference type="NCBI Taxonomy" id="1314776"/>
    <lineage>
        <taxon>Eukaryota</taxon>
        <taxon>Fungi</taxon>
        <taxon>Dikarya</taxon>
        <taxon>Basidiomycota</taxon>
        <taxon>Agaricomycotina</taxon>
        <taxon>Agaricomycetes</taxon>
        <taxon>Sistotremastrales</taxon>
        <taxon>Sistotremastraceae</taxon>
        <taxon>Sistotremastrum</taxon>
    </lineage>
</organism>
<dbReference type="SMART" id="SM00360">
    <property type="entry name" value="RRM"/>
    <property type="match status" value="5"/>
</dbReference>
<protein>
    <recommendedName>
        <fullName evidence="8">RRM domain-containing protein</fullName>
    </recommendedName>
</protein>
<feature type="compositionally biased region" description="Basic residues" evidence="7">
    <location>
        <begin position="1045"/>
        <end position="1057"/>
    </location>
</feature>
<keyword evidence="6" id="KW-0175">Coiled coil</keyword>
<feature type="region of interest" description="Disordered" evidence="7">
    <location>
        <begin position="84"/>
        <end position="104"/>
    </location>
</feature>
<dbReference type="EMBL" id="KV428148">
    <property type="protein sequence ID" value="KZT35214.1"/>
    <property type="molecule type" value="Genomic_DNA"/>
</dbReference>
<feature type="compositionally biased region" description="Basic and acidic residues" evidence="7">
    <location>
        <begin position="1016"/>
        <end position="1035"/>
    </location>
</feature>
<dbReference type="AlphaFoldDB" id="A0A166AD78"/>
<feature type="compositionally biased region" description="Basic and acidic residues" evidence="7">
    <location>
        <begin position="730"/>
        <end position="749"/>
    </location>
</feature>
<dbReference type="InterPro" id="IPR012677">
    <property type="entry name" value="Nucleotide-bd_a/b_plait_sf"/>
</dbReference>
<feature type="region of interest" description="Disordered" evidence="7">
    <location>
        <begin position="781"/>
        <end position="822"/>
    </location>
</feature>
<keyword evidence="3 5" id="KW-0694">RNA-binding</keyword>
<sequence>MEDEKHGSTIFVSNLPFAATSTDLQTLFSDIAPVRTAFVVLDKEKKVSKGVGLVGFAIKEDAERAMEMLDKGEINILGRNLRGEWAGKHTPGEPREKKEKKTTVPRITKDPNAVRTIVISGLNSSISSKHLWKKIRKCPGAQSIEYPIPSDPSLAHALFETPAQALKATQSLHAHTFKGSLLSVTLKKRADGLVKPSITSTSKTNGKVEPSRSSRLIIRNLPWNITEADLRALFLPHGPIHSVHLPTAKPPTTSNPPTSTSTSAPDPTTATATATDPSTPADTASPDTPPKDPPKRSTGFAFIWFLSRKDAERAISAVNGMNVVPGLHSALSGEAGKKERKERKRALRRALKAAGGGEEGGEEGGEGGKELGGRVVAVDWAISKERWEKEVAKADADAEEEKVEDDDDSEAGDSASASTSDSGSNASEDDSNDSHFDSSDEDEDEDMDAEDEEPKRPSLPTPEDGTTLFLRNLPYEATEDELRNLFKPFGTLRYARITIDHATSRPRGTGFICFWSPSSAQSVLSLAASLKSQSTGLSLSNLQRDSSQKKNPFAMPSILTPDPSAGLSRALVLHGRTIDVSLAVSRERAGELRDEGERGRRKEDKRCLYLLREGVIFPNTPAAATLSNVELDERVTSFNTRRALLKSNPSLYISKTRLSVRRVPVWVSERVLKRVAGWAVGEFERGVRGGEREGLSVEELAVDEEDVPAPGNSRDVDASKDVDDSDEDETGKGGEGKKEEGRNEKGGEGKKKKKWTRPTRPTAVVQSKIIRQAERIDPLILSFSSTPSTSTSTSTSTAVEGSPSKTPSSKKAKTASSLKNKGRSKGYGFLELRTHADALRVLRVLNGRKGMEGMMRGWWRDELVGSVKRGDEEVRKMGGGEEKEEVERRLGKIREKIKELNAIEAKEKEAEANGKNDGKEEKGKAMILEFSIENIQVVKRRAEKINGEREERSKPVKRRSMLDGADREERHEADEADEGGRPSKRPRFDKSRSQSHSRRDDPPPSAETRPRPTRSVGERKERKVKSEKVDAEKKKVGSGIGSLIGRKRKERRGKAGK</sequence>
<feature type="compositionally biased region" description="Low complexity" evidence="7">
    <location>
        <begin position="412"/>
        <end position="426"/>
    </location>
</feature>
<dbReference type="FunFam" id="3.30.70.330:FF:000406">
    <property type="entry name" value="Related to Nucleolar protein NOP4"/>
    <property type="match status" value="1"/>
</dbReference>
<evidence type="ECO:0000313" key="9">
    <source>
        <dbReference type="EMBL" id="KZT35214.1"/>
    </source>
</evidence>
<feature type="domain" description="RRM" evidence="8">
    <location>
        <begin position="214"/>
        <end position="346"/>
    </location>
</feature>
<feature type="region of interest" description="Disordered" evidence="7">
    <location>
        <begin position="700"/>
        <end position="769"/>
    </location>
</feature>
<proteinExistence type="predicted"/>
<keyword evidence="10" id="KW-1185">Reference proteome</keyword>
<dbReference type="STRING" id="1314776.A0A166AD78"/>